<dbReference type="EMBL" id="DF968069">
    <property type="protein sequence ID" value="GAP03390.1"/>
    <property type="molecule type" value="Genomic_DNA"/>
</dbReference>
<feature type="region of interest" description="Disordered" evidence="1">
    <location>
        <begin position="105"/>
        <end position="129"/>
    </location>
</feature>
<protein>
    <submittedName>
        <fullName evidence="2">Uncharacterized protein</fullName>
    </submittedName>
</protein>
<dbReference type="STRING" id="220714.SAMN05660469_1351"/>
<dbReference type="Pfam" id="PF20585">
    <property type="entry name" value="Pectate_lyase_5"/>
    <property type="match status" value="1"/>
</dbReference>
<evidence type="ECO:0000313" key="3">
    <source>
        <dbReference type="Proteomes" id="UP000061227"/>
    </source>
</evidence>
<dbReference type="InterPro" id="IPR046776">
    <property type="entry name" value="Pectate_lyase_5"/>
</dbReference>
<proteinExistence type="predicted"/>
<reference evidence="2 3" key="1">
    <citation type="journal article" date="2015" name="BMC Genomics">
        <title>Comparative genomics of Fructobacillus spp. and Leuconostoc spp. reveals niche-specific evolution of Fructobacillus spp.</title>
        <authorList>
            <person name="Endo A."/>
            <person name="Tanizawa Y."/>
            <person name="Tanaka N."/>
            <person name="Maeno S."/>
            <person name="Kumar H."/>
            <person name="Shiwa Y."/>
            <person name="Okada S."/>
            <person name="Yoshikawa H."/>
            <person name="Dicks L."/>
            <person name="Nakagawa J."/>
            <person name="Arita M."/>
        </authorList>
    </citation>
    <scope>NUCLEOTIDE SEQUENCE [LARGE SCALE GENOMIC DNA]</scope>
    <source>
        <strain evidence="2 3">DSM 15468</strain>
    </source>
</reference>
<keyword evidence="3" id="KW-1185">Reference proteome</keyword>
<name>A0A3F3H6J4_9LACO</name>
<dbReference type="Proteomes" id="UP000061227">
    <property type="component" value="Unassembled WGS sequence"/>
</dbReference>
<evidence type="ECO:0000313" key="2">
    <source>
        <dbReference type="EMBL" id="GAP03390.1"/>
    </source>
</evidence>
<evidence type="ECO:0000256" key="1">
    <source>
        <dbReference type="SAM" id="MobiDB-lite"/>
    </source>
</evidence>
<organism evidence="2 3">
    <name type="scientific">Fructobacillus pseudoficulneus</name>
    <dbReference type="NCBI Taxonomy" id="220714"/>
    <lineage>
        <taxon>Bacteria</taxon>
        <taxon>Bacillati</taxon>
        <taxon>Bacillota</taxon>
        <taxon>Bacilli</taxon>
        <taxon>Lactobacillales</taxon>
        <taxon>Lactobacillaceae</taxon>
        <taxon>Fructobacillus</taxon>
    </lineage>
</organism>
<sequence length="364" mass="39537">MDAYRQQAEQNGTYAAVSDWNSFSNAYSNNNITFIDIQQNISAGVTALSSYSALKERNNSLILNGNGYTLALGRNALRTGKSPNFASNGQGGSVLTVTNLNLQQWTTDNSSPTSGSQGQEGGNNGQPDAAIDAYAAENSYGGWIYNIDNVSLQGQSTSSYRLQPARLLDAEGSYVVLSGNINVSARYSMMRISKVDIVNGANINFHVVGTPNLNDTTDFVAPMFDFSTNATTYSQRANATGNDHLFRVGDGVSISGTSINYVSHNALVQGTYYGMYVGDNVTWTQDFYDDFINQKNYNSITHPDSNRQYIFVQNFTFKALNNVDTHGQATYGMGYGIDGNAVISTKDNTNAYIYFAPGLTFSIN</sequence>
<accession>A0A3F3H6J4</accession>
<gene>
    <name evidence="2" type="ORF">FPFC_070050</name>
</gene>
<dbReference type="AlphaFoldDB" id="A0A3F3H6J4"/>